<proteinExistence type="predicted"/>
<evidence type="ECO:0000313" key="2">
    <source>
        <dbReference type="Proteomes" id="UP000045782"/>
    </source>
</evidence>
<reference evidence="1 2" key="1">
    <citation type="submission" date="2015-03" db="EMBL/GenBank/DDBJ databases">
        <authorList>
            <person name="Murphy D."/>
        </authorList>
    </citation>
    <scope>NUCLEOTIDE SEQUENCE [LARGE SCALE GENOMIC DNA]</scope>
    <source>
        <strain evidence="1 2">PAP088</strain>
    </source>
</reference>
<evidence type="ECO:0000313" key="1">
    <source>
        <dbReference type="EMBL" id="CPV66089.1"/>
    </source>
</evidence>
<dbReference type="Proteomes" id="UP000045782">
    <property type="component" value="Unassembled WGS sequence"/>
</dbReference>
<dbReference type="RefSeq" id="WP_165589700.1">
    <property type="nucleotide sequence ID" value="NZ_CSWP01000009.1"/>
</dbReference>
<dbReference type="EMBL" id="CSWP01000009">
    <property type="protein sequence ID" value="CPV66089.1"/>
    <property type="molecule type" value="Genomic_DNA"/>
</dbReference>
<sequence length="54" mass="5669">MIENPCGINNVDHRFDVVHFDVLAATATDNDTGTGVAIRITGAPGGAKKTEDRS</sequence>
<dbReference type="AlphaFoldDB" id="A0A0U0ZQY9"/>
<organism evidence="1 2">
    <name type="scientific">Mycobacteroides abscessus</name>
    <dbReference type="NCBI Taxonomy" id="36809"/>
    <lineage>
        <taxon>Bacteria</taxon>
        <taxon>Bacillati</taxon>
        <taxon>Actinomycetota</taxon>
        <taxon>Actinomycetes</taxon>
        <taxon>Mycobacteriales</taxon>
        <taxon>Mycobacteriaceae</taxon>
        <taxon>Mycobacteroides</taxon>
    </lineage>
</organism>
<accession>A0A0U0ZQY9</accession>
<gene>
    <name evidence="1" type="ORF">ERS075579_03936</name>
</gene>
<name>A0A0U0ZQY9_9MYCO</name>
<protein>
    <submittedName>
        <fullName evidence="1">Uncharacterized protein</fullName>
    </submittedName>
</protein>